<feature type="binding site" evidence="7">
    <location>
        <position position="403"/>
    </location>
    <ligand>
        <name>Zn(2+)</name>
        <dbReference type="ChEBI" id="CHEBI:29105"/>
        <label>1</label>
        <note>catalytic</note>
    </ligand>
</feature>
<feature type="active site" description="Proton acceptor 2" evidence="5">
    <location>
        <position position="374"/>
    </location>
</feature>
<evidence type="ECO:0000256" key="8">
    <source>
        <dbReference type="PIRSR" id="PIRSR601548-8"/>
    </source>
</evidence>
<dbReference type="PANTHER" id="PTHR10514:SF27">
    <property type="entry name" value="ANGIOTENSIN-CONVERTING ENZYME"/>
    <property type="match status" value="1"/>
</dbReference>
<evidence type="ECO:0000256" key="6">
    <source>
        <dbReference type="PIRSR" id="PIRSR601548-2"/>
    </source>
</evidence>
<feature type="chain" id="PRO_5035180774" evidence="9">
    <location>
        <begin position="27"/>
        <end position="607"/>
    </location>
</feature>
<feature type="active site" description="Proton donor 2" evidence="5">
    <location>
        <position position="504"/>
    </location>
</feature>
<feature type="binding site" evidence="8">
    <location>
        <position position="403"/>
    </location>
    <ligand>
        <name>Zn(2+)</name>
        <dbReference type="ChEBI" id="CHEBI:29105"/>
        <label>2</label>
        <note>catalytic</note>
    </ligand>
</feature>
<evidence type="ECO:0000313" key="10">
    <source>
        <dbReference type="EMBL" id="MBO1322859.1"/>
    </source>
</evidence>
<name>A0A8J7U7C6_9BACT</name>
<evidence type="ECO:0000256" key="4">
    <source>
        <dbReference type="PIRSR" id="PIRSR601548-1"/>
    </source>
</evidence>
<organism evidence="10 11">
    <name type="scientific">Acanthopleuribacter pedis</name>
    <dbReference type="NCBI Taxonomy" id="442870"/>
    <lineage>
        <taxon>Bacteria</taxon>
        <taxon>Pseudomonadati</taxon>
        <taxon>Acidobacteriota</taxon>
        <taxon>Holophagae</taxon>
        <taxon>Acanthopleuribacterales</taxon>
        <taxon>Acanthopleuribacteraceae</taxon>
        <taxon>Acanthopleuribacter</taxon>
    </lineage>
</organism>
<accession>A0A8J7U7C6</accession>
<feature type="active site" description="Proton acceptor 1" evidence="4">
    <location>
        <position position="374"/>
    </location>
</feature>
<dbReference type="PANTHER" id="PTHR10514">
    <property type="entry name" value="ANGIOTENSIN-CONVERTING ENZYME"/>
    <property type="match status" value="1"/>
</dbReference>
<dbReference type="GO" id="GO:0008237">
    <property type="term" value="F:metallopeptidase activity"/>
    <property type="evidence" value="ECO:0007669"/>
    <property type="project" value="InterPro"/>
</dbReference>
<dbReference type="Pfam" id="PF01401">
    <property type="entry name" value="Peptidase_M2"/>
    <property type="match status" value="1"/>
</dbReference>
<dbReference type="EMBL" id="JAFREP010000044">
    <property type="protein sequence ID" value="MBO1322859.1"/>
    <property type="molecule type" value="Genomic_DNA"/>
</dbReference>
<reference evidence="10" key="1">
    <citation type="submission" date="2021-03" db="EMBL/GenBank/DDBJ databases">
        <authorList>
            <person name="Wang G."/>
        </authorList>
    </citation>
    <scope>NUCLEOTIDE SEQUENCE</scope>
    <source>
        <strain evidence="10">KCTC 12899</strain>
    </source>
</reference>
<evidence type="ECO:0000256" key="2">
    <source>
        <dbReference type="ARBA" id="ARBA00023157"/>
    </source>
</evidence>
<dbReference type="PRINTS" id="PR00791">
    <property type="entry name" value="PEPDIPTASEA"/>
</dbReference>
<dbReference type="GO" id="GO:0006508">
    <property type="term" value="P:proteolysis"/>
    <property type="evidence" value="ECO:0007669"/>
    <property type="project" value="InterPro"/>
</dbReference>
<keyword evidence="2" id="KW-1015">Disulfide bond</keyword>
<dbReference type="GO" id="GO:0016020">
    <property type="term" value="C:membrane"/>
    <property type="evidence" value="ECO:0007669"/>
    <property type="project" value="InterPro"/>
</dbReference>
<feature type="active site" description="Proton donor 1" evidence="4">
    <location>
        <position position="504"/>
    </location>
</feature>
<feature type="binding site" evidence="8">
    <location>
        <position position="377"/>
    </location>
    <ligand>
        <name>Zn(2+)</name>
        <dbReference type="ChEBI" id="CHEBI:29105"/>
        <label>2</label>
        <note>catalytic</note>
    </ligand>
</feature>
<evidence type="ECO:0000256" key="9">
    <source>
        <dbReference type="SAM" id="SignalP"/>
    </source>
</evidence>
<evidence type="ECO:0000256" key="3">
    <source>
        <dbReference type="ARBA" id="ARBA00023180"/>
    </source>
</evidence>
<evidence type="ECO:0000313" key="11">
    <source>
        <dbReference type="Proteomes" id="UP000664417"/>
    </source>
</evidence>
<keyword evidence="3" id="KW-0325">Glycoprotein</keyword>
<keyword evidence="7" id="KW-0862">Zinc</keyword>
<feature type="signal peptide" evidence="9">
    <location>
        <begin position="1"/>
        <end position="26"/>
    </location>
</feature>
<dbReference type="Gene3D" id="1.10.1370.30">
    <property type="match status" value="1"/>
</dbReference>
<dbReference type="InterPro" id="IPR001548">
    <property type="entry name" value="Peptidase_M2"/>
</dbReference>
<feature type="binding site" evidence="8">
    <location>
        <position position="373"/>
    </location>
    <ligand>
        <name>Zn(2+)</name>
        <dbReference type="ChEBI" id="CHEBI:29105"/>
        <label>2</label>
        <note>catalytic</note>
    </ligand>
</feature>
<dbReference type="PROSITE" id="PS52011">
    <property type="entry name" value="PEPTIDASE_M2"/>
    <property type="match status" value="1"/>
</dbReference>
<feature type="binding site" evidence="7">
    <location>
        <position position="373"/>
    </location>
    <ligand>
        <name>Zn(2+)</name>
        <dbReference type="ChEBI" id="CHEBI:29105"/>
        <label>1</label>
        <note>catalytic</note>
    </ligand>
</feature>
<dbReference type="RefSeq" id="WP_207862831.1">
    <property type="nucleotide sequence ID" value="NZ_JAFREP010000044.1"/>
</dbReference>
<feature type="binding site" evidence="6">
    <location>
        <position position="221"/>
    </location>
    <ligand>
        <name>chloride</name>
        <dbReference type="ChEBI" id="CHEBI:17996"/>
        <label>1</label>
    </ligand>
</feature>
<keyword evidence="7" id="KW-0479">Metal-binding</keyword>
<evidence type="ECO:0000256" key="1">
    <source>
        <dbReference type="ARBA" id="ARBA00022729"/>
    </source>
</evidence>
<gene>
    <name evidence="10" type="ORF">J3U88_30620</name>
</gene>
<keyword evidence="11" id="KW-1185">Reference proteome</keyword>
<keyword evidence="1 9" id="KW-0732">Signal</keyword>
<proteinExistence type="predicted"/>
<sequence length="607" mass="69184">MHQPSMLSRLLIMMLFALSTLSSGFAAEAQDVSKQAQAFIDQYTKTYVDIYQLSAEAQWASNTVILEGVKVIDDLNQIAGEAFARHTGSVEVIERTRHFLKHKDKLTDLQVTQLEAILYNAGNNPQTVPDLVAKRIAAETAQNSALFGFSFTIDGKEVSPNDIDRVLTTSDDLAERLKAWNASKEVGKTLKSGLVDLVELRNKTVQALDYDNYFDYQVSEYGMTRDEMMKMNVQFMKELRPLYRELHTWARYELAKQYGAKEVPDQLPAHWLPNRWGQDWANMVEVEGIDLDGVLKEKGSEWLIKQAERFYVSLGFDPLPESFYTKSSLYPLPLDAPYKKNTHASAWHMNLDNDVRCLMSVEPNARWYETTHHELGHIYYYIAYTNPDVPPLLRGGANRGFHEAVGSLLGMASMQKPFLANLNLIDGNAKTDEVKILLKEALGMVVFIPFSAGTMTHFEHDLYATDLSKDAYNKRWWDYVKKFQGIVPPAERGEMYCDAATKTHINNDAAQYYDYAISYIILHQLHAHIAKEILKQDPRATNYYGSKEVGAFINSILKTGAVVDWRKVMRDHLGEEISAKPMLAYFAPLMDYLKKENKGRKYTLAEL</sequence>
<dbReference type="GO" id="GO:0008241">
    <property type="term" value="F:peptidyl-dipeptidase activity"/>
    <property type="evidence" value="ECO:0007669"/>
    <property type="project" value="InterPro"/>
</dbReference>
<dbReference type="AlphaFoldDB" id="A0A8J7U7C6"/>
<dbReference type="SUPFAM" id="SSF55486">
    <property type="entry name" value="Metalloproteases ('zincins'), catalytic domain"/>
    <property type="match status" value="1"/>
</dbReference>
<evidence type="ECO:0000256" key="7">
    <source>
        <dbReference type="PIRSR" id="PIRSR601548-3"/>
    </source>
</evidence>
<feature type="binding site" evidence="7">
    <location>
        <position position="377"/>
    </location>
    <ligand>
        <name>Zn(2+)</name>
        <dbReference type="ChEBI" id="CHEBI:29105"/>
        <label>1</label>
        <note>catalytic</note>
    </ligand>
</feature>
<comment type="caution">
    <text evidence="10">The sequence shown here is derived from an EMBL/GenBank/DDBJ whole genome shotgun (WGS) entry which is preliminary data.</text>
</comment>
<dbReference type="Proteomes" id="UP000664417">
    <property type="component" value="Unassembled WGS sequence"/>
</dbReference>
<protein>
    <submittedName>
        <fullName evidence="10">M2 family metallopeptidase</fullName>
    </submittedName>
</protein>
<evidence type="ECO:0000256" key="5">
    <source>
        <dbReference type="PIRSR" id="PIRSR601548-11"/>
    </source>
</evidence>
<dbReference type="CDD" id="cd06461">
    <property type="entry name" value="M2_ACE"/>
    <property type="match status" value="1"/>
</dbReference>